<dbReference type="EMBL" id="JAUKUD010000001">
    <property type="protein sequence ID" value="KAK0754271.1"/>
    <property type="molecule type" value="Genomic_DNA"/>
</dbReference>
<evidence type="ECO:0000259" key="1">
    <source>
        <dbReference type="Pfam" id="PF25482"/>
    </source>
</evidence>
<protein>
    <recommendedName>
        <fullName evidence="1">DUF7905 domain-containing protein</fullName>
    </recommendedName>
</protein>
<proteinExistence type="predicted"/>
<accession>A0AA40FAS4</accession>
<gene>
    <name evidence="2" type="ORF">B0T18DRAFT_398855</name>
</gene>
<evidence type="ECO:0000313" key="3">
    <source>
        <dbReference type="Proteomes" id="UP001172155"/>
    </source>
</evidence>
<organism evidence="2 3">
    <name type="scientific">Schizothecium vesticola</name>
    <dbReference type="NCBI Taxonomy" id="314040"/>
    <lineage>
        <taxon>Eukaryota</taxon>
        <taxon>Fungi</taxon>
        <taxon>Dikarya</taxon>
        <taxon>Ascomycota</taxon>
        <taxon>Pezizomycotina</taxon>
        <taxon>Sordariomycetes</taxon>
        <taxon>Sordariomycetidae</taxon>
        <taxon>Sordariales</taxon>
        <taxon>Schizotheciaceae</taxon>
        <taxon>Schizothecium</taxon>
    </lineage>
</organism>
<dbReference type="InterPro" id="IPR057227">
    <property type="entry name" value="DUF7905"/>
</dbReference>
<evidence type="ECO:0000313" key="2">
    <source>
        <dbReference type="EMBL" id="KAK0754271.1"/>
    </source>
</evidence>
<dbReference type="Pfam" id="PF25482">
    <property type="entry name" value="DUF7905"/>
    <property type="match status" value="1"/>
</dbReference>
<feature type="domain" description="DUF7905" evidence="1">
    <location>
        <begin position="173"/>
        <end position="415"/>
    </location>
</feature>
<reference evidence="2" key="1">
    <citation type="submission" date="2023-06" db="EMBL/GenBank/DDBJ databases">
        <title>Genome-scale phylogeny and comparative genomics of the fungal order Sordariales.</title>
        <authorList>
            <consortium name="Lawrence Berkeley National Laboratory"/>
            <person name="Hensen N."/>
            <person name="Bonometti L."/>
            <person name="Westerberg I."/>
            <person name="Brannstrom I.O."/>
            <person name="Guillou S."/>
            <person name="Cros-Aarteil S."/>
            <person name="Calhoun S."/>
            <person name="Haridas S."/>
            <person name="Kuo A."/>
            <person name="Mondo S."/>
            <person name="Pangilinan J."/>
            <person name="Riley R."/>
            <person name="LaButti K."/>
            <person name="Andreopoulos B."/>
            <person name="Lipzen A."/>
            <person name="Chen C."/>
            <person name="Yanf M."/>
            <person name="Daum C."/>
            <person name="Ng V."/>
            <person name="Clum A."/>
            <person name="Steindorff A."/>
            <person name="Ohm R."/>
            <person name="Martin F."/>
            <person name="Silar P."/>
            <person name="Natvig D."/>
            <person name="Lalanne C."/>
            <person name="Gautier V."/>
            <person name="Ament-velasquez S.L."/>
            <person name="Kruys A."/>
            <person name="Hutchinson M.I."/>
            <person name="Powell A.J."/>
            <person name="Barry K."/>
            <person name="Miller A.N."/>
            <person name="Grigoriev I.V."/>
            <person name="Debuchy R."/>
            <person name="Gladieux P."/>
            <person name="Thoren M.H."/>
            <person name="Johannesson H."/>
        </authorList>
    </citation>
    <scope>NUCLEOTIDE SEQUENCE</scope>
    <source>
        <strain evidence="2">SMH3187-1</strain>
    </source>
</reference>
<comment type="caution">
    <text evidence="2">The sequence shown here is derived from an EMBL/GenBank/DDBJ whole genome shotgun (WGS) entry which is preliminary data.</text>
</comment>
<sequence length="522" mass="58574">MPSAIWAPSKAAHKAERAEIAAGKAKAGQKPAPEYLWKAHLPLSAFGQWAVFLDPSDADLRTALSQIERTHCSKVRIDEDDSRLYVEAEDEVNGGATIEATLHVLCDREQHATNVWHPWVLVSLPDQGEQDFKFSLEKGAGAKGVRAALLPPDEPVAEKDDLITLTPTERAYREEIKRVLDTVIKGLRINPNKMHVRAHFGTIGLLEWTKNKTSYTLGELKALFARAGPRGTAIFETLIENVAAVDELRRRLANLTATVPNDKNITSFYEMEPTYSIILITKNLNIESEIFQTIGQGILKWDVEETAAYSFTPVRASHREKRSRTVEVMSSCPQSQFDWVLEVQNTVNMAISFDNEVLRQNIAFTGEYWSSGFPVFKIDSQFTRASELESIIGKKTWRHPINTVFSVEISTYHQWVGGALGPSIGFGLSLYCSEWDILTRPANIVSGPRPWGSFADVFLHEDLRKDHLVKGQECSGEEDRCADFLYWVDRVQKIVENVCHEKGLNEDAVEQEGSERDADDSG</sequence>
<dbReference type="Proteomes" id="UP001172155">
    <property type="component" value="Unassembled WGS sequence"/>
</dbReference>
<name>A0AA40FAS4_9PEZI</name>
<dbReference type="AlphaFoldDB" id="A0AA40FAS4"/>
<keyword evidence="3" id="KW-1185">Reference proteome</keyword>